<accession>A0A6J7CRG6</accession>
<dbReference type="AlphaFoldDB" id="A0A6J7CRG6"/>
<name>A0A6J7CRG6_9ZZZZ</name>
<reference evidence="1" key="1">
    <citation type="submission" date="2020-05" db="EMBL/GenBank/DDBJ databases">
        <authorList>
            <person name="Chiriac C."/>
            <person name="Salcher M."/>
            <person name="Ghai R."/>
            <person name="Kavagutti S V."/>
        </authorList>
    </citation>
    <scope>NUCLEOTIDE SEQUENCE</scope>
</reference>
<evidence type="ECO:0000313" key="1">
    <source>
        <dbReference type="EMBL" id="CAB4857573.1"/>
    </source>
</evidence>
<protein>
    <submittedName>
        <fullName evidence="1">Unannotated protein</fullName>
    </submittedName>
</protein>
<gene>
    <name evidence="1" type="ORF">UFOPK3402_00037</name>
</gene>
<sequence length="296" mass="30788">MVLRPRALAMWAGALVTTVAVAPVLSAAPGEPAVPLTSQQLSAAGFTVAPNTKAWGAPVTMSAVTGPVWQDLTITGQAPDSVPIGQILTMERFYATGGPGAFKPLNITAVVGANRRFVLHFQFGYPGLWGYRVGYQGPGARPEFIGFEFQFTTTGKGKPAPPADALAVSLSPKRLARAGFTAVPNVSGWGGTAKISATSAPAGTPVLISGRAPGTVKPGQLLTLNRFIATDTRGSGHFEVVPGVLTTVRDDGTYAVQMELNEPGLSGYSLGIGVGQQWVGIEFQLETTERTNPKQG</sequence>
<proteinExistence type="predicted"/>
<organism evidence="1">
    <name type="scientific">freshwater metagenome</name>
    <dbReference type="NCBI Taxonomy" id="449393"/>
    <lineage>
        <taxon>unclassified sequences</taxon>
        <taxon>metagenomes</taxon>
        <taxon>ecological metagenomes</taxon>
    </lineage>
</organism>
<dbReference type="EMBL" id="CAFBLS010000002">
    <property type="protein sequence ID" value="CAB4857573.1"/>
    <property type="molecule type" value="Genomic_DNA"/>
</dbReference>